<dbReference type="InterPro" id="IPR013766">
    <property type="entry name" value="Thioredoxin_domain"/>
</dbReference>
<dbReference type="PANTHER" id="PTHR42852">
    <property type="entry name" value="THIOL:DISULFIDE INTERCHANGE PROTEIN DSBE"/>
    <property type="match status" value="1"/>
</dbReference>
<sequence length="177" mass="21058">MNIRILLILCVFVFGCKNENKTEELPVVAEKVNDQSEDYNLEVYNFEEFEKFINLSDDTTYVVNFWATWCAPCIKELPYFEQLNDRYQDKKVKVLLVSLDFPKLYEKKLIPYITKHKLKSKVIALNDPDSNSWIPKVNENWSGAIPATLIYNKNKRQFYEQSFNYDELKTEVEQFLK</sequence>
<evidence type="ECO:0000313" key="3">
    <source>
        <dbReference type="Proteomes" id="UP001597533"/>
    </source>
</evidence>
<dbReference type="PANTHER" id="PTHR42852:SF17">
    <property type="entry name" value="THIOREDOXIN-LIKE PROTEIN HI_1115"/>
    <property type="match status" value="1"/>
</dbReference>
<evidence type="ECO:0000259" key="1">
    <source>
        <dbReference type="PROSITE" id="PS51352"/>
    </source>
</evidence>
<dbReference type="Gene3D" id="3.40.30.10">
    <property type="entry name" value="Glutaredoxin"/>
    <property type="match status" value="1"/>
</dbReference>
<dbReference type="SUPFAM" id="SSF52833">
    <property type="entry name" value="Thioredoxin-like"/>
    <property type="match status" value="1"/>
</dbReference>
<dbReference type="InterPro" id="IPR050553">
    <property type="entry name" value="Thioredoxin_ResA/DsbE_sf"/>
</dbReference>
<proteinExistence type="predicted"/>
<dbReference type="CDD" id="cd02966">
    <property type="entry name" value="TlpA_like_family"/>
    <property type="match status" value="1"/>
</dbReference>
<dbReference type="Proteomes" id="UP001597533">
    <property type="component" value="Unassembled WGS sequence"/>
</dbReference>
<accession>A0ABW5WP18</accession>
<dbReference type="Pfam" id="PF00578">
    <property type="entry name" value="AhpC-TSA"/>
    <property type="match status" value="1"/>
</dbReference>
<gene>
    <name evidence="2" type="ORF">ACFS5M_12415</name>
</gene>
<organism evidence="2 3">
    <name type="scientific">Lacinutrix iliipiscaria</name>
    <dbReference type="NCBI Taxonomy" id="1230532"/>
    <lineage>
        <taxon>Bacteria</taxon>
        <taxon>Pseudomonadati</taxon>
        <taxon>Bacteroidota</taxon>
        <taxon>Flavobacteriia</taxon>
        <taxon>Flavobacteriales</taxon>
        <taxon>Flavobacteriaceae</taxon>
        <taxon>Lacinutrix</taxon>
    </lineage>
</organism>
<keyword evidence="3" id="KW-1185">Reference proteome</keyword>
<dbReference type="InterPro" id="IPR036249">
    <property type="entry name" value="Thioredoxin-like_sf"/>
</dbReference>
<evidence type="ECO:0000313" key="2">
    <source>
        <dbReference type="EMBL" id="MFD2824477.1"/>
    </source>
</evidence>
<feature type="domain" description="Thioredoxin" evidence="1">
    <location>
        <begin position="30"/>
        <end position="177"/>
    </location>
</feature>
<comment type="caution">
    <text evidence="2">The sequence shown here is derived from an EMBL/GenBank/DDBJ whole genome shotgun (WGS) entry which is preliminary data.</text>
</comment>
<reference evidence="3" key="1">
    <citation type="journal article" date="2019" name="Int. J. Syst. Evol. Microbiol.">
        <title>The Global Catalogue of Microorganisms (GCM) 10K type strain sequencing project: providing services to taxonomists for standard genome sequencing and annotation.</title>
        <authorList>
            <consortium name="The Broad Institute Genomics Platform"/>
            <consortium name="The Broad Institute Genome Sequencing Center for Infectious Disease"/>
            <person name="Wu L."/>
            <person name="Ma J."/>
        </authorList>
    </citation>
    <scope>NUCLEOTIDE SEQUENCE [LARGE SCALE GENOMIC DNA]</scope>
    <source>
        <strain evidence="3">KCTC 32141</strain>
    </source>
</reference>
<name>A0ABW5WP18_9FLAO</name>
<dbReference type="InterPro" id="IPR000866">
    <property type="entry name" value="AhpC/TSA"/>
</dbReference>
<dbReference type="PROSITE" id="PS51257">
    <property type="entry name" value="PROKAR_LIPOPROTEIN"/>
    <property type="match status" value="1"/>
</dbReference>
<dbReference type="EMBL" id="JBHUOV010000011">
    <property type="protein sequence ID" value="MFD2824477.1"/>
    <property type="molecule type" value="Genomic_DNA"/>
</dbReference>
<dbReference type="PROSITE" id="PS51352">
    <property type="entry name" value="THIOREDOXIN_2"/>
    <property type="match status" value="1"/>
</dbReference>
<dbReference type="RefSeq" id="WP_183489996.1">
    <property type="nucleotide sequence ID" value="NZ_JBHUOV010000011.1"/>
</dbReference>
<protein>
    <submittedName>
        <fullName evidence="2">Redoxin domain-containing protein</fullName>
    </submittedName>
</protein>